<keyword evidence="2" id="KW-1185">Reference proteome</keyword>
<reference evidence="1 2" key="1">
    <citation type="submission" date="2019-03" db="EMBL/GenBank/DDBJ databases">
        <title>The genome sequence of a newly discovered highly antifungal drug resistant Aspergillus species, Aspergillus tanneri NIH 1004.</title>
        <authorList>
            <person name="Mounaud S."/>
            <person name="Singh I."/>
            <person name="Joardar V."/>
            <person name="Pakala S."/>
            <person name="Pakala S."/>
            <person name="Venepally P."/>
            <person name="Hoover J."/>
            <person name="Nierman W."/>
            <person name="Chung J."/>
            <person name="Losada L."/>
        </authorList>
    </citation>
    <scope>NUCLEOTIDE SEQUENCE [LARGE SCALE GENOMIC DNA]</scope>
    <source>
        <strain evidence="1 2">NIH1004</strain>
    </source>
</reference>
<evidence type="ECO:0000313" key="1">
    <source>
        <dbReference type="EMBL" id="THC94619.1"/>
    </source>
</evidence>
<accession>A0A4S3JGU2</accession>
<comment type="caution">
    <text evidence="1">The sequence shown here is derived from an EMBL/GenBank/DDBJ whole genome shotgun (WGS) entry which is preliminary data.</text>
</comment>
<proteinExistence type="predicted"/>
<dbReference type="EMBL" id="SOSA01000198">
    <property type="protein sequence ID" value="THC94619.1"/>
    <property type="molecule type" value="Genomic_DNA"/>
</dbReference>
<organism evidence="1 2">
    <name type="scientific">Aspergillus tanneri</name>
    <dbReference type="NCBI Taxonomy" id="1220188"/>
    <lineage>
        <taxon>Eukaryota</taxon>
        <taxon>Fungi</taxon>
        <taxon>Dikarya</taxon>
        <taxon>Ascomycota</taxon>
        <taxon>Pezizomycotina</taxon>
        <taxon>Eurotiomycetes</taxon>
        <taxon>Eurotiomycetidae</taxon>
        <taxon>Eurotiales</taxon>
        <taxon>Aspergillaceae</taxon>
        <taxon>Aspergillus</taxon>
        <taxon>Aspergillus subgen. Circumdati</taxon>
    </lineage>
</organism>
<dbReference type="AlphaFoldDB" id="A0A4S3JGU2"/>
<dbReference type="Proteomes" id="UP000308092">
    <property type="component" value="Unassembled WGS sequence"/>
</dbReference>
<gene>
    <name evidence="1" type="ORF">EYZ11_005907</name>
</gene>
<name>A0A4S3JGU2_9EURO</name>
<protein>
    <submittedName>
        <fullName evidence="1">Uncharacterized protein</fullName>
    </submittedName>
</protein>
<sequence length="40" mass="4480">MVDKLLKATLVICRLVKSFFLLAFSRLSTNQPFAAKVLVP</sequence>
<evidence type="ECO:0000313" key="2">
    <source>
        <dbReference type="Proteomes" id="UP000308092"/>
    </source>
</evidence>
<dbReference type="VEuPathDB" id="FungiDB:EYZ11_005907"/>